<sequence length="561" mass="64527">MFHKENGCFHTLESHFSEALPKQFTFPFYYTPHSLCITAADEVKAYLNFQTDFEHNFGLVDGKKGLSIGKMFGVLIVKTEKGQLGYITAFSGKLAESNHIEGFVPPVYDTLNEDGFYKKKEIHVNNLTAEIERLEQNLELEKAQLDLKKTKLETTQKLEDFKKKAKVEKQFRRQRRVEAEHKLSNLEKEVFFEKLKQESIQNNIDLKYLKLSIEADVIKAEERLVELIQPIENLKLERKTLSARLQKQIHEQYKFLNAKGETKDLITIFNATDLGKPPVAAGECAAPKLFQYAYEHNLKPIAMAEFYWGISPTAEVRKHGQFYPSCRSRCEPILGHMMHGLDVEPNPIESAGKFDGDLEIIYEDDFLLVLNKPHEFLSVPGKTIKDSVLTRMQTYLPNATGPLLLHRLDMSTSGLLLVAKNERTHKKLQKQFINRTIKKRYVAVLDGTLETTKGTIDLPLRVDLNNRPRQLVCYEHGKKATTTYEIVEVTDHKTRIHFYPISGRTHQLRVHAAHHKGLNMPIIGDDLYGMPSNRLHLHAETLSFEHPVKREWVSFSCEAPF</sequence>
<evidence type="ECO:0000313" key="3">
    <source>
        <dbReference type="EMBL" id="REE08245.1"/>
    </source>
</evidence>
<dbReference type="GO" id="GO:0000455">
    <property type="term" value="P:enzyme-directed rRNA pseudouridine synthesis"/>
    <property type="evidence" value="ECO:0007669"/>
    <property type="project" value="TreeGrafter"/>
</dbReference>
<dbReference type="PANTHER" id="PTHR21600:SF89">
    <property type="entry name" value="RIBOSOMAL LARGE SUBUNIT PSEUDOURIDINE SYNTHASE A"/>
    <property type="match status" value="1"/>
</dbReference>
<dbReference type="InterPro" id="IPR050188">
    <property type="entry name" value="RluA_PseudoU_synthase"/>
</dbReference>
<feature type="coiled-coil region" evidence="1">
    <location>
        <begin position="117"/>
        <end position="189"/>
    </location>
</feature>
<organism evidence="3 4">
    <name type="scientific">Winogradskyella pacifica</name>
    <dbReference type="NCBI Taxonomy" id="664642"/>
    <lineage>
        <taxon>Bacteria</taxon>
        <taxon>Pseudomonadati</taxon>
        <taxon>Bacteroidota</taxon>
        <taxon>Flavobacteriia</taxon>
        <taxon>Flavobacteriales</taxon>
        <taxon>Flavobacteriaceae</taxon>
        <taxon>Winogradskyella</taxon>
    </lineage>
</organism>
<dbReference type="InterPro" id="IPR006224">
    <property type="entry name" value="PsdUridine_synth_RluA-like_CS"/>
</dbReference>
<dbReference type="EMBL" id="QREI01000008">
    <property type="protein sequence ID" value="REE08245.1"/>
    <property type="molecule type" value="Genomic_DNA"/>
</dbReference>
<dbReference type="GO" id="GO:0003723">
    <property type="term" value="F:RNA binding"/>
    <property type="evidence" value="ECO:0007669"/>
    <property type="project" value="InterPro"/>
</dbReference>
<dbReference type="PROSITE" id="PS01129">
    <property type="entry name" value="PSI_RLU"/>
    <property type="match status" value="1"/>
</dbReference>
<accession>A0A3D9LLX6</accession>
<keyword evidence="4" id="KW-1185">Reference proteome</keyword>
<dbReference type="SUPFAM" id="SSF55120">
    <property type="entry name" value="Pseudouridine synthase"/>
    <property type="match status" value="1"/>
</dbReference>
<dbReference type="Pfam" id="PF00849">
    <property type="entry name" value="PseudoU_synth_2"/>
    <property type="match status" value="1"/>
</dbReference>
<dbReference type="OrthoDB" id="9807829at2"/>
<dbReference type="GO" id="GO:0009982">
    <property type="term" value="F:pseudouridine synthase activity"/>
    <property type="evidence" value="ECO:0007669"/>
    <property type="project" value="InterPro"/>
</dbReference>
<dbReference type="AlphaFoldDB" id="A0A3D9LLX6"/>
<gene>
    <name evidence="3" type="ORF">DFQ09_108122</name>
</gene>
<protein>
    <submittedName>
        <fullName evidence="3">RluA family pseudouridine synthase</fullName>
    </submittedName>
</protein>
<dbReference type="Proteomes" id="UP000256919">
    <property type="component" value="Unassembled WGS sequence"/>
</dbReference>
<feature type="domain" description="Pseudouridine synthase RsuA/RluA-like" evidence="2">
    <location>
        <begin position="367"/>
        <end position="514"/>
    </location>
</feature>
<reference evidence="3 4" key="1">
    <citation type="submission" date="2018-07" db="EMBL/GenBank/DDBJ databases">
        <title>Genomic Encyclopedia of Type Strains, Phase III (KMG-III): the genomes of soil and plant-associated and newly described type strains.</title>
        <authorList>
            <person name="Whitman W."/>
        </authorList>
    </citation>
    <scope>NUCLEOTIDE SEQUENCE [LARGE SCALE GENOMIC DNA]</scope>
    <source>
        <strain evidence="3 4">CECT 7948</strain>
    </source>
</reference>
<proteinExistence type="predicted"/>
<dbReference type="PANTHER" id="PTHR21600">
    <property type="entry name" value="MITOCHONDRIAL RNA PSEUDOURIDINE SYNTHASE"/>
    <property type="match status" value="1"/>
</dbReference>
<keyword evidence="1" id="KW-0175">Coiled coil</keyword>
<dbReference type="InterPro" id="IPR020103">
    <property type="entry name" value="PsdUridine_synth_cat_dom_sf"/>
</dbReference>
<dbReference type="RefSeq" id="WP_115811912.1">
    <property type="nucleotide sequence ID" value="NZ_QREI01000008.1"/>
</dbReference>
<name>A0A3D9LLX6_9FLAO</name>
<evidence type="ECO:0000259" key="2">
    <source>
        <dbReference type="Pfam" id="PF00849"/>
    </source>
</evidence>
<evidence type="ECO:0000313" key="4">
    <source>
        <dbReference type="Proteomes" id="UP000256919"/>
    </source>
</evidence>
<dbReference type="GO" id="GO:0140098">
    <property type="term" value="F:catalytic activity, acting on RNA"/>
    <property type="evidence" value="ECO:0007669"/>
    <property type="project" value="UniProtKB-ARBA"/>
</dbReference>
<comment type="caution">
    <text evidence="3">The sequence shown here is derived from an EMBL/GenBank/DDBJ whole genome shotgun (WGS) entry which is preliminary data.</text>
</comment>
<dbReference type="Gene3D" id="3.30.2350.10">
    <property type="entry name" value="Pseudouridine synthase"/>
    <property type="match status" value="1"/>
</dbReference>
<dbReference type="CDD" id="cd02869">
    <property type="entry name" value="PseudoU_synth_RluA_like"/>
    <property type="match status" value="1"/>
</dbReference>
<dbReference type="InterPro" id="IPR006145">
    <property type="entry name" value="PsdUridine_synth_RsuA/RluA"/>
</dbReference>
<evidence type="ECO:0000256" key="1">
    <source>
        <dbReference type="SAM" id="Coils"/>
    </source>
</evidence>